<evidence type="ECO:0000259" key="2">
    <source>
        <dbReference type="SMART" id="SM00014"/>
    </source>
</evidence>
<organism evidence="3 4">
    <name type="scientific">Microbacterium insulae</name>
    <dbReference type="NCBI Taxonomy" id="483014"/>
    <lineage>
        <taxon>Bacteria</taxon>
        <taxon>Bacillati</taxon>
        <taxon>Actinomycetota</taxon>
        <taxon>Actinomycetes</taxon>
        <taxon>Micrococcales</taxon>
        <taxon>Microbacteriaceae</taxon>
        <taxon>Microbacterium</taxon>
    </lineage>
</organism>
<keyword evidence="1" id="KW-0812">Transmembrane</keyword>
<evidence type="ECO:0000313" key="3">
    <source>
        <dbReference type="EMBL" id="MFD0790782.1"/>
    </source>
</evidence>
<dbReference type="PANTHER" id="PTHR14969:SF13">
    <property type="entry name" value="AT30094P"/>
    <property type="match status" value="1"/>
</dbReference>
<gene>
    <name evidence="3" type="ORF">ACFQ0P_10245</name>
</gene>
<dbReference type="InterPro" id="IPR036938">
    <property type="entry name" value="PAP2/HPO_sf"/>
</dbReference>
<protein>
    <submittedName>
        <fullName evidence="3">Phosphatase PAP2 family protein</fullName>
    </submittedName>
</protein>
<dbReference type="PROSITE" id="PS51257">
    <property type="entry name" value="PROKAR_LIPOPROTEIN"/>
    <property type="match status" value="1"/>
</dbReference>
<evidence type="ECO:0000313" key="4">
    <source>
        <dbReference type="Proteomes" id="UP001597055"/>
    </source>
</evidence>
<feature type="transmembrane region" description="Helical" evidence="1">
    <location>
        <begin position="183"/>
        <end position="202"/>
    </location>
</feature>
<keyword evidence="4" id="KW-1185">Reference proteome</keyword>
<feature type="transmembrane region" description="Helical" evidence="1">
    <location>
        <begin position="140"/>
        <end position="163"/>
    </location>
</feature>
<dbReference type="Pfam" id="PF01569">
    <property type="entry name" value="PAP2"/>
    <property type="match status" value="1"/>
</dbReference>
<proteinExistence type="predicted"/>
<dbReference type="RefSeq" id="WP_378772097.1">
    <property type="nucleotide sequence ID" value="NZ_JBHTII010000001.1"/>
</dbReference>
<feature type="domain" description="Phosphatidic acid phosphatase type 2/haloperoxidase" evidence="2">
    <location>
        <begin position="91"/>
        <end position="194"/>
    </location>
</feature>
<accession>A0ABW3AIQ1</accession>
<comment type="caution">
    <text evidence="3">The sequence shown here is derived from an EMBL/GenBank/DDBJ whole genome shotgun (WGS) entry which is preliminary data.</text>
</comment>
<dbReference type="Gene3D" id="1.20.144.10">
    <property type="entry name" value="Phosphatidic acid phosphatase type 2/haloperoxidase"/>
    <property type="match status" value="1"/>
</dbReference>
<keyword evidence="1" id="KW-1133">Transmembrane helix</keyword>
<dbReference type="InterPro" id="IPR000326">
    <property type="entry name" value="PAP2/HPO"/>
</dbReference>
<keyword evidence="1" id="KW-0472">Membrane</keyword>
<feature type="transmembrane region" description="Helical" evidence="1">
    <location>
        <begin position="7"/>
        <end position="29"/>
    </location>
</feature>
<name>A0ABW3AIQ1_9MICO</name>
<dbReference type="PANTHER" id="PTHR14969">
    <property type="entry name" value="SPHINGOSINE-1-PHOSPHATE PHOSPHOHYDROLASE"/>
    <property type="match status" value="1"/>
</dbReference>
<dbReference type="Proteomes" id="UP001597055">
    <property type="component" value="Unassembled WGS sequence"/>
</dbReference>
<evidence type="ECO:0000256" key="1">
    <source>
        <dbReference type="SAM" id="Phobius"/>
    </source>
</evidence>
<dbReference type="SUPFAM" id="SSF48317">
    <property type="entry name" value="Acid phosphatase/Vanadium-dependent haloperoxidase"/>
    <property type="match status" value="1"/>
</dbReference>
<feature type="transmembrane region" description="Helical" evidence="1">
    <location>
        <begin position="67"/>
        <end position="85"/>
    </location>
</feature>
<dbReference type="EMBL" id="JBHTII010000001">
    <property type="protein sequence ID" value="MFD0790782.1"/>
    <property type="molecule type" value="Genomic_DNA"/>
</dbReference>
<reference evidence="4" key="1">
    <citation type="journal article" date="2019" name="Int. J. Syst. Evol. Microbiol.">
        <title>The Global Catalogue of Microorganisms (GCM) 10K type strain sequencing project: providing services to taxonomists for standard genome sequencing and annotation.</title>
        <authorList>
            <consortium name="The Broad Institute Genomics Platform"/>
            <consortium name="The Broad Institute Genome Sequencing Center for Infectious Disease"/>
            <person name="Wu L."/>
            <person name="Ma J."/>
        </authorList>
    </citation>
    <scope>NUCLEOTIDE SEQUENCE [LARGE SCALE GENOMIC DNA]</scope>
    <source>
        <strain evidence="4">CCUG 54523</strain>
    </source>
</reference>
<dbReference type="SMART" id="SM00014">
    <property type="entry name" value="acidPPc"/>
    <property type="match status" value="1"/>
</dbReference>
<sequence length="216" mass="22915">MNDRRTALVFLAIGVGLIAVACGLGWWIFARGEEPFAIDVWWNALVADWYAPVLTGFARFMDWVGGGWFAVLAVPLGGAVALVLLRRPWAAAYFLAAEAASAGAVQVLKHLFGRVRPEDIIVLSDYGSYPSGHVANATTLAVAAFILFPRAWVAIVGAVWVVLMAFSRTYLHAHWLSDTVGGAMVGAGAALIVAAAFAVPMARENARASEKTASLG</sequence>